<dbReference type="EMBL" id="LDAU01000122">
    <property type="protein sequence ID" value="KRX04042.1"/>
    <property type="molecule type" value="Genomic_DNA"/>
</dbReference>
<organism evidence="2 3">
    <name type="scientific">Pseudocohnilembus persalinus</name>
    <name type="common">Ciliate</name>
    <dbReference type="NCBI Taxonomy" id="266149"/>
    <lineage>
        <taxon>Eukaryota</taxon>
        <taxon>Sar</taxon>
        <taxon>Alveolata</taxon>
        <taxon>Ciliophora</taxon>
        <taxon>Intramacronucleata</taxon>
        <taxon>Oligohymenophorea</taxon>
        <taxon>Scuticociliatia</taxon>
        <taxon>Philasterida</taxon>
        <taxon>Pseudocohnilembidae</taxon>
        <taxon>Pseudocohnilembus</taxon>
    </lineage>
</organism>
<evidence type="ECO:0000313" key="2">
    <source>
        <dbReference type="EMBL" id="KRX04042.1"/>
    </source>
</evidence>
<reference evidence="2 3" key="1">
    <citation type="journal article" date="2015" name="Sci. Rep.">
        <title>Genome of the facultative scuticociliatosis pathogen Pseudocohnilembus persalinus provides insight into its virulence through horizontal gene transfer.</title>
        <authorList>
            <person name="Xiong J."/>
            <person name="Wang G."/>
            <person name="Cheng J."/>
            <person name="Tian M."/>
            <person name="Pan X."/>
            <person name="Warren A."/>
            <person name="Jiang C."/>
            <person name="Yuan D."/>
            <person name="Miao W."/>
        </authorList>
    </citation>
    <scope>NUCLEOTIDE SEQUENCE [LARGE SCALE GENOMIC DNA]</scope>
    <source>
        <strain evidence="2">36N120E</strain>
    </source>
</reference>
<comment type="caution">
    <text evidence="2">The sequence shown here is derived from an EMBL/GenBank/DDBJ whole genome shotgun (WGS) entry which is preliminary data.</text>
</comment>
<accession>A0A0V0QPN4</accession>
<name>A0A0V0QPN4_PSEPJ</name>
<keyword evidence="3" id="KW-1185">Reference proteome</keyword>
<protein>
    <submittedName>
        <fullName evidence="2">Uncharacterized protein</fullName>
    </submittedName>
</protein>
<proteinExistence type="predicted"/>
<feature type="region of interest" description="Disordered" evidence="1">
    <location>
        <begin position="1"/>
        <end position="49"/>
    </location>
</feature>
<feature type="compositionally biased region" description="Basic residues" evidence="1">
    <location>
        <begin position="15"/>
        <end position="29"/>
    </location>
</feature>
<sequence length="188" mass="22444">MELENKPQQNTFTKKQLKNRQKKDKKKQRQNQNAKQNNTQQDSQGNTLEEENTERLNYMQKKQNNLMERLEQISILEKSQFNLQLIKMFQEHNRDLMNRIADGFDVPQLYKFAQQAIKENLSPQNVQNEHRKTLEEDHMKLKGIFVRSEDQKQKRNQNTKLRKQAKKQTIATQLGNKQTSNPFAAFQN</sequence>
<evidence type="ECO:0000313" key="3">
    <source>
        <dbReference type="Proteomes" id="UP000054937"/>
    </source>
</evidence>
<feature type="compositionally biased region" description="Low complexity" evidence="1">
    <location>
        <begin position="30"/>
        <end position="41"/>
    </location>
</feature>
<gene>
    <name evidence="2" type="ORF">PPERSA_12489</name>
</gene>
<feature type="compositionally biased region" description="Polar residues" evidence="1">
    <location>
        <begin position="1"/>
        <end position="13"/>
    </location>
</feature>
<evidence type="ECO:0000256" key="1">
    <source>
        <dbReference type="SAM" id="MobiDB-lite"/>
    </source>
</evidence>
<dbReference type="OMA" id="KQTIATQ"/>
<dbReference type="AlphaFoldDB" id="A0A0V0QPN4"/>
<dbReference type="InParanoid" id="A0A0V0QPN4"/>
<dbReference type="Proteomes" id="UP000054937">
    <property type="component" value="Unassembled WGS sequence"/>
</dbReference>